<comment type="caution">
    <text evidence="1">The sequence shown here is derived from an EMBL/GenBank/DDBJ whole genome shotgun (WGS) entry which is preliminary data.</text>
</comment>
<dbReference type="OrthoDB" id="44749at2759"/>
<reference evidence="1" key="1">
    <citation type="submission" date="2021-08" db="EMBL/GenBank/DDBJ databases">
        <title>WGS assembly of Ceratopteris richardii.</title>
        <authorList>
            <person name="Marchant D.B."/>
            <person name="Chen G."/>
            <person name="Jenkins J."/>
            <person name="Shu S."/>
            <person name="Leebens-Mack J."/>
            <person name="Grimwood J."/>
            <person name="Schmutz J."/>
            <person name="Soltis P."/>
            <person name="Soltis D."/>
            <person name="Chen Z.-H."/>
        </authorList>
    </citation>
    <scope>NUCLEOTIDE SEQUENCE</scope>
    <source>
        <strain evidence="1">Whitten #5841</strain>
        <tissue evidence="1">Leaf</tissue>
    </source>
</reference>
<sequence>MTTALIGGMPCLLHSSRRWNCSSGIKCLAIQPDPAYNLEGELSSFILPLPPSPIQFPRKNLNRKFAVLLMRSAYDAADALDFIAMDKFQMKFWKLRESEVESYTLQYNPLKVKYGDLTDPLYFDFISFAQFATISNEMRNGEYEFQERNGADGELQTVRRNAHIMNSELPVAFSQRAGNLIYTKLLQGFEGESFNAPRPCPMNSDFTCLIDGSTKLIKLFVDQGYALNSSVEVIDHDKKDGLKLRIRLLGSSTLWGMRTLASRGASVLTNFDGLAMKSFLEASSKTASSSIRFTDTYKEETWTITDRAVE</sequence>
<dbReference type="Proteomes" id="UP000825935">
    <property type="component" value="Chromosome 16"/>
</dbReference>
<accession>A0A8T2SYN6</accession>
<gene>
    <name evidence="1" type="ORF">KP509_16G049100</name>
</gene>
<name>A0A8T2SYN6_CERRI</name>
<dbReference type="OMA" id="GPANLWG"/>
<dbReference type="EMBL" id="CM035421">
    <property type="protein sequence ID" value="KAH7387931.1"/>
    <property type="molecule type" value="Genomic_DNA"/>
</dbReference>
<protein>
    <submittedName>
        <fullName evidence="1">Uncharacterized protein</fullName>
    </submittedName>
</protein>
<proteinExistence type="predicted"/>
<evidence type="ECO:0000313" key="1">
    <source>
        <dbReference type="EMBL" id="KAH7387931.1"/>
    </source>
</evidence>
<dbReference type="AlphaFoldDB" id="A0A8T2SYN6"/>
<evidence type="ECO:0000313" key="2">
    <source>
        <dbReference type="Proteomes" id="UP000825935"/>
    </source>
</evidence>
<keyword evidence="2" id="KW-1185">Reference proteome</keyword>
<organism evidence="1 2">
    <name type="scientific">Ceratopteris richardii</name>
    <name type="common">Triangle waterfern</name>
    <dbReference type="NCBI Taxonomy" id="49495"/>
    <lineage>
        <taxon>Eukaryota</taxon>
        <taxon>Viridiplantae</taxon>
        <taxon>Streptophyta</taxon>
        <taxon>Embryophyta</taxon>
        <taxon>Tracheophyta</taxon>
        <taxon>Polypodiopsida</taxon>
        <taxon>Polypodiidae</taxon>
        <taxon>Polypodiales</taxon>
        <taxon>Pteridineae</taxon>
        <taxon>Pteridaceae</taxon>
        <taxon>Parkerioideae</taxon>
        <taxon>Ceratopteris</taxon>
    </lineage>
</organism>